<dbReference type="InterPro" id="IPR005121">
    <property type="entry name" value="Fdx_antiC-bd"/>
</dbReference>
<feature type="domain" description="Aminoacyl-transfer RNA synthetases class-II family profile" evidence="15">
    <location>
        <begin position="79"/>
        <end position="338"/>
    </location>
</feature>
<dbReference type="InterPro" id="IPR036690">
    <property type="entry name" value="Fdx_antiC-bd_sf"/>
</dbReference>
<dbReference type="PROSITE" id="PS50862">
    <property type="entry name" value="AA_TRNA_LIGASE_II"/>
    <property type="match status" value="1"/>
</dbReference>
<evidence type="ECO:0000256" key="5">
    <source>
        <dbReference type="ARBA" id="ARBA00022741"/>
    </source>
</evidence>
<evidence type="ECO:0000256" key="14">
    <source>
        <dbReference type="ARBA" id="ARBA00073229"/>
    </source>
</evidence>
<evidence type="ECO:0000256" key="2">
    <source>
        <dbReference type="ARBA" id="ARBA00008226"/>
    </source>
</evidence>
<dbReference type="GO" id="GO:0005524">
    <property type="term" value="F:ATP binding"/>
    <property type="evidence" value="ECO:0007669"/>
    <property type="project" value="UniProtKB-KW"/>
</dbReference>
<dbReference type="EMBL" id="QEAN01000091">
    <property type="protein sequence ID" value="TPX48935.1"/>
    <property type="molecule type" value="Genomic_DNA"/>
</dbReference>
<evidence type="ECO:0000259" key="15">
    <source>
        <dbReference type="PROSITE" id="PS50862"/>
    </source>
</evidence>
<reference evidence="19 20" key="1">
    <citation type="journal article" date="2019" name="Sci. Rep.">
        <title>Comparative genomics of chytrid fungi reveal insights into the obligate biotrophic and pathogenic lifestyle of Synchytrium endobioticum.</title>
        <authorList>
            <person name="van de Vossenberg B.T.L.H."/>
            <person name="Warris S."/>
            <person name="Nguyen H.D.T."/>
            <person name="van Gent-Pelzer M.P.E."/>
            <person name="Joly D.L."/>
            <person name="van de Geest H.C."/>
            <person name="Bonants P.J.M."/>
            <person name="Smith D.S."/>
            <person name="Levesque C.A."/>
            <person name="van der Lee T.A.J."/>
        </authorList>
    </citation>
    <scope>NUCLEOTIDE SEQUENCE [LARGE SCALE GENOMIC DNA]</scope>
    <source>
        <strain evidence="17 20">LEV6574</strain>
        <strain evidence="18 19">MB42</strain>
    </source>
</reference>
<evidence type="ECO:0000259" key="16">
    <source>
        <dbReference type="PROSITE" id="PS51447"/>
    </source>
</evidence>
<keyword evidence="9" id="KW-0496">Mitochondrion</keyword>
<protein>
    <recommendedName>
        <fullName evidence="14">Phenylalanine--tRNA ligase, mitochondrial</fullName>
        <ecNumber evidence="3">6.1.1.20</ecNumber>
    </recommendedName>
    <alternativeName>
        <fullName evidence="11">Phenylalanyl-tRNA synthetase</fullName>
    </alternativeName>
</protein>
<comment type="caution">
    <text evidence="18">The sequence shown here is derived from an EMBL/GenBank/DDBJ whole genome shotgun (WGS) entry which is preliminary data.</text>
</comment>
<dbReference type="PROSITE" id="PS51447">
    <property type="entry name" value="FDX_ACB"/>
    <property type="match status" value="1"/>
</dbReference>
<dbReference type="Pfam" id="PF01409">
    <property type="entry name" value="tRNA-synt_2d"/>
    <property type="match status" value="2"/>
</dbReference>
<dbReference type="FunFam" id="3.30.70.380:FF:000002">
    <property type="entry name" value="phenylalanine--tRNA ligase, mitochondrial"/>
    <property type="match status" value="1"/>
</dbReference>
<evidence type="ECO:0000256" key="11">
    <source>
        <dbReference type="ARBA" id="ARBA00031194"/>
    </source>
</evidence>
<evidence type="ECO:0000313" key="17">
    <source>
        <dbReference type="EMBL" id="TPX44122.1"/>
    </source>
</evidence>
<proteinExistence type="inferred from homology"/>
<dbReference type="EMBL" id="QEAM01000197">
    <property type="protein sequence ID" value="TPX44122.1"/>
    <property type="molecule type" value="Genomic_DNA"/>
</dbReference>
<dbReference type="PANTHER" id="PTHR11538:SF41">
    <property type="entry name" value="PHENYLALANINE--TRNA LIGASE, MITOCHONDRIAL"/>
    <property type="match status" value="1"/>
</dbReference>
<keyword evidence="7" id="KW-0648">Protein biosynthesis</keyword>
<dbReference type="Proteomes" id="UP000320475">
    <property type="component" value="Unassembled WGS sequence"/>
</dbReference>
<feature type="domain" description="FDX-ACB" evidence="16">
    <location>
        <begin position="361"/>
        <end position="454"/>
    </location>
</feature>
<sequence>MALRYGCRSSCQHGIRHVVWHHSARFRYGRIQSRSSVTGTLEIYNHKYQTDHITNVTPSLLSKIPRRIHLNAHNPINILKSRIESHFKDYTVMDSMNPVTTPRKNFDDLLFPQDHPSRLPGDTYYINREHILRTHTSTHQLEVLQSKRNDRYLLTADVYRRDEINVSHYPVFHQMEGIRIFDRGSLDDIKAGMPSGVSEGGGNIALIVHDTPLHSAANPIQPLHTQHETELVATHLKKSLESLFIELFRYEVAANGNEPLQVRWVEAYFPFTSPSWEMEVLYQGKWLEVFGCGVTQQQIIDNSGNPDKIGWAFGLGLERIGMPLFNIPDIRLFWSTDPRITDQFKHPISSTEPFPKFQSFSKYPACYKDVSFWLREGTDVPCNEVMEIVRDSGGDLIEDVTLIDQFQHPKTRRHSQCFRINYRSLDRTLTNEECDAIHEIVRSKLVDQYSVDLR</sequence>
<dbReference type="GO" id="GO:0005759">
    <property type="term" value="C:mitochondrial matrix"/>
    <property type="evidence" value="ECO:0007669"/>
    <property type="project" value="UniProtKB-SubCell"/>
</dbReference>
<dbReference type="STRING" id="286115.A0A507DCA6"/>
<organism evidence="18 19">
    <name type="scientific">Synchytrium endobioticum</name>
    <dbReference type="NCBI Taxonomy" id="286115"/>
    <lineage>
        <taxon>Eukaryota</taxon>
        <taxon>Fungi</taxon>
        <taxon>Fungi incertae sedis</taxon>
        <taxon>Chytridiomycota</taxon>
        <taxon>Chytridiomycota incertae sedis</taxon>
        <taxon>Chytridiomycetes</taxon>
        <taxon>Synchytriales</taxon>
        <taxon>Synchytriaceae</taxon>
        <taxon>Synchytrium</taxon>
    </lineage>
</organism>
<dbReference type="InterPro" id="IPR006195">
    <property type="entry name" value="aa-tRNA-synth_II"/>
</dbReference>
<comment type="function">
    <text evidence="13">Is responsible for the charging of tRNA(Phe) with phenylalanine in mitochondrial translation.</text>
</comment>
<keyword evidence="19" id="KW-1185">Reference proteome</keyword>
<name>A0A507DCA6_9FUNG</name>
<evidence type="ECO:0000256" key="13">
    <source>
        <dbReference type="ARBA" id="ARBA00057761"/>
    </source>
</evidence>
<evidence type="ECO:0000256" key="12">
    <source>
        <dbReference type="ARBA" id="ARBA00049255"/>
    </source>
</evidence>
<dbReference type="AlphaFoldDB" id="A0A507DCA6"/>
<gene>
    <name evidence="17" type="ORF">SeLEV6574_g04699</name>
    <name evidence="18" type="ORF">SeMB42_g02795</name>
</gene>
<evidence type="ECO:0000256" key="1">
    <source>
        <dbReference type="ARBA" id="ARBA00004305"/>
    </source>
</evidence>
<evidence type="ECO:0000256" key="9">
    <source>
        <dbReference type="ARBA" id="ARBA00023128"/>
    </source>
</evidence>
<dbReference type="InterPro" id="IPR045864">
    <property type="entry name" value="aa-tRNA-synth_II/BPL/LPL"/>
</dbReference>
<dbReference type="GO" id="GO:0000049">
    <property type="term" value="F:tRNA binding"/>
    <property type="evidence" value="ECO:0007669"/>
    <property type="project" value="InterPro"/>
</dbReference>
<comment type="subcellular location">
    <subcellularLocation>
        <location evidence="1">Mitochondrion matrix</location>
    </subcellularLocation>
</comment>
<dbReference type="SMART" id="SM00896">
    <property type="entry name" value="FDX-ACB"/>
    <property type="match status" value="1"/>
</dbReference>
<evidence type="ECO:0000256" key="4">
    <source>
        <dbReference type="ARBA" id="ARBA00022598"/>
    </source>
</evidence>
<evidence type="ECO:0000313" key="18">
    <source>
        <dbReference type="EMBL" id="TPX48935.1"/>
    </source>
</evidence>
<dbReference type="GO" id="GO:0006432">
    <property type="term" value="P:phenylalanyl-tRNA aminoacylation"/>
    <property type="evidence" value="ECO:0007669"/>
    <property type="project" value="InterPro"/>
</dbReference>
<keyword evidence="10" id="KW-0030">Aminoacyl-tRNA synthetase</keyword>
<dbReference type="NCBIfam" id="TIGR00469">
    <property type="entry name" value="pheS_mito"/>
    <property type="match status" value="1"/>
</dbReference>
<comment type="catalytic activity">
    <reaction evidence="12">
        <text>tRNA(Phe) + L-phenylalanine + ATP = L-phenylalanyl-tRNA(Phe) + AMP + diphosphate + H(+)</text>
        <dbReference type="Rhea" id="RHEA:19413"/>
        <dbReference type="Rhea" id="RHEA-COMP:9668"/>
        <dbReference type="Rhea" id="RHEA-COMP:9699"/>
        <dbReference type="ChEBI" id="CHEBI:15378"/>
        <dbReference type="ChEBI" id="CHEBI:30616"/>
        <dbReference type="ChEBI" id="CHEBI:33019"/>
        <dbReference type="ChEBI" id="CHEBI:58095"/>
        <dbReference type="ChEBI" id="CHEBI:78442"/>
        <dbReference type="ChEBI" id="CHEBI:78531"/>
        <dbReference type="ChEBI" id="CHEBI:456215"/>
        <dbReference type="EC" id="6.1.1.20"/>
    </reaction>
</comment>
<dbReference type="CDD" id="cd00496">
    <property type="entry name" value="PheRS_alpha_core"/>
    <property type="match status" value="1"/>
</dbReference>
<dbReference type="GO" id="GO:0004826">
    <property type="term" value="F:phenylalanine-tRNA ligase activity"/>
    <property type="evidence" value="ECO:0007669"/>
    <property type="project" value="UniProtKB-EC"/>
</dbReference>
<accession>A0A507DCA6</accession>
<dbReference type="SUPFAM" id="SSF54991">
    <property type="entry name" value="Anticodon-binding domain of PheRS"/>
    <property type="match status" value="1"/>
</dbReference>
<dbReference type="OrthoDB" id="4457at2759"/>
<keyword evidence="4 18" id="KW-0436">Ligase</keyword>
<keyword evidence="8" id="KW-0809">Transit peptide</keyword>
<evidence type="ECO:0000256" key="7">
    <source>
        <dbReference type="ARBA" id="ARBA00022917"/>
    </source>
</evidence>
<keyword evidence="5" id="KW-0547">Nucleotide-binding</keyword>
<dbReference type="PANTHER" id="PTHR11538">
    <property type="entry name" value="PHENYLALANYL-TRNA SYNTHETASE"/>
    <property type="match status" value="1"/>
</dbReference>
<evidence type="ECO:0000256" key="3">
    <source>
        <dbReference type="ARBA" id="ARBA00012814"/>
    </source>
</evidence>
<dbReference type="Proteomes" id="UP000317494">
    <property type="component" value="Unassembled WGS sequence"/>
</dbReference>
<dbReference type="InterPro" id="IPR004530">
    <property type="entry name" value="Phe-tRNA-synth_IIc_mito"/>
</dbReference>
<dbReference type="FunFam" id="3.30.930.10:FF:000053">
    <property type="entry name" value="Phenylalanyl-tRNA synthetase mitochondrial"/>
    <property type="match status" value="1"/>
</dbReference>
<dbReference type="InterPro" id="IPR002319">
    <property type="entry name" value="Phenylalanyl-tRNA_Synthase"/>
</dbReference>
<comment type="similarity">
    <text evidence="2">Belongs to the class-II aminoacyl-tRNA synthetase family.</text>
</comment>
<dbReference type="Gene3D" id="3.30.70.380">
    <property type="entry name" value="Ferrodoxin-fold anticodon-binding domain"/>
    <property type="match status" value="1"/>
</dbReference>
<dbReference type="SUPFAM" id="SSF55681">
    <property type="entry name" value="Class II aaRS and biotin synthetases"/>
    <property type="match status" value="1"/>
</dbReference>
<dbReference type="Pfam" id="PF03147">
    <property type="entry name" value="FDX-ACB"/>
    <property type="match status" value="1"/>
</dbReference>
<evidence type="ECO:0000256" key="8">
    <source>
        <dbReference type="ARBA" id="ARBA00022946"/>
    </source>
</evidence>
<dbReference type="EC" id="6.1.1.20" evidence="3"/>
<evidence type="ECO:0000313" key="19">
    <source>
        <dbReference type="Proteomes" id="UP000317494"/>
    </source>
</evidence>
<evidence type="ECO:0000256" key="6">
    <source>
        <dbReference type="ARBA" id="ARBA00022840"/>
    </source>
</evidence>
<dbReference type="VEuPathDB" id="FungiDB:SeMB42_g02795"/>
<evidence type="ECO:0000313" key="20">
    <source>
        <dbReference type="Proteomes" id="UP000320475"/>
    </source>
</evidence>
<dbReference type="Gene3D" id="3.30.930.10">
    <property type="entry name" value="Bira Bifunctional Protein, Domain 2"/>
    <property type="match status" value="1"/>
</dbReference>
<keyword evidence="6" id="KW-0067">ATP-binding</keyword>
<evidence type="ECO:0000256" key="10">
    <source>
        <dbReference type="ARBA" id="ARBA00023146"/>
    </source>
</evidence>